<dbReference type="STRING" id="416016.SAMN05443547_1337"/>
<organism evidence="1 2">
    <name type="scientific">Flavobacterium cucumis</name>
    <dbReference type="NCBI Taxonomy" id="416016"/>
    <lineage>
        <taxon>Bacteria</taxon>
        <taxon>Pseudomonadati</taxon>
        <taxon>Bacteroidota</taxon>
        <taxon>Flavobacteriia</taxon>
        <taxon>Flavobacteriales</taxon>
        <taxon>Flavobacteriaceae</taxon>
        <taxon>Flavobacterium</taxon>
    </lineage>
</organism>
<sequence>MRIITSILVFGLMANSIFSQEHFSGISTSKRGGLLNANNNAAELLNMNSKFEANIFNFSLGMANNKLSFNDLIDGNNLEDKIFEGNEAVNLRLDAQILGPSFAMKYKKWGFGITSLANIKANVINVDSKLGDALQNGSLSDIFSQTVVSSSENQRLNATTWGELGFTVARNVVDLPKHKINVGTNLRLLFPGAYANFSANNLSGTIVNTFGDVSLVDASANINIAYAGVLADNFNDQGNYNDFFSQGVNGFAADIALNYRWKDENDANSYRLNAGLSVKNIGAMTFKSDNNLSKNYVLNVDNLESLDLNQFEDVESFSQLEAILNDPANAAYFQSTSSTADYSIQLPTVINAYADVRITKKWFVTGSINQKVNDDSENDRVTSQNSYTLIPRFTTKWFEAFAPLASNEISGFTSGIGFRFSGFFIGSNSIFTALADSGKQADLYLGVRFGF</sequence>
<keyword evidence="2" id="KW-1185">Reference proteome</keyword>
<evidence type="ECO:0008006" key="3">
    <source>
        <dbReference type="Google" id="ProtNLM"/>
    </source>
</evidence>
<dbReference type="Proteomes" id="UP000184611">
    <property type="component" value="Unassembled WGS sequence"/>
</dbReference>
<proteinExistence type="predicted"/>
<reference evidence="2" key="1">
    <citation type="submission" date="2016-12" db="EMBL/GenBank/DDBJ databases">
        <authorList>
            <person name="Varghese N."/>
            <person name="Submissions S."/>
        </authorList>
    </citation>
    <scope>NUCLEOTIDE SEQUENCE [LARGE SCALE GENOMIC DNA]</scope>
    <source>
        <strain evidence="2">DSM 18830</strain>
    </source>
</reference>
<name>A0A1M7ZVT9_9FLAO</name>
<protein>
    <recommendedName>
        <fullName evidence="3">DUF5723 domain-containing protein</fullName>
    </recommendedName>
</protein>
<evidence type="ECO:0000313" key="2">
    <source>
        <dbReference type="Proteomes" id="UP000184611"/>
    </source>
</evidence>
<dbReference type="AlphaFoldDB" id="A0A1M7ZVT9"/>
<dbReference type="EMBL" id="FRYK01000002">
    <property type="protein sequence ID" value="SHO72988.1"/>
    <property type="molecule type" value="Genomic_DNA"/>
</dbReference>
<dbReference type="RefSeq" id="WP_073582715.1">
    <property type="nucleotide sequence ID" value="NZ_CBCSEA010000004.1"/>
</dbReference>
<gene>
    <name evidence="1" type="ORF">SAMN05443547_1337</name>
</gene>
<accession>A0A1M7ZVT9</accession>
<dbReference type="OrthoDB" id="9805336at2"/>
<evidence type="ECO:0000313" key="1">
    <source>
        <dbReference type="EMBL" id="SHO72988.1"/>
    </source>
</evidence>